<dbReference type="Proteomes" id="UP001209878">
    <property type="component" value="Unassembled WGS sequence"/>
</dbReference>
<dbReference type="InterPro" id="IPR011008">
    <property type="entry name" value="Dimeric_a/b-barrel"/>
</dbReference>
<evidence type="ECO:0000313" key="3">
    <source>
        <dbReference type="Proteomes" id="UP001209878"/>
    </source>
</evidence>
<keyword evidence="3" id="KW-1185">Reference proteome</keyword>
<dbReference type="InterPro" id="IPR010753">
    <property type="entry name" value="DUF1330"/>
</dbReference>
<name>A0AAD9P5D4_RIDPI</name>
<comment type="caution">
    <text evidence="2">The sequence shown here is derived from an EMBL/GenBank/DDBJ whole genome shotgun (WGS) entry which is preliminary data.</text>
</comment>
<reference evidence="2" key="1">
    <citation type="journal article" date="2023" name="Mol. Biol. Evol.">
        <title>Third-Generation Sequencing Reveals the Adaptive Role of the Epigenome in Three Deep-Sea Polychaetes.</title>
        <authorList>
            <person name="Perez M."/>
            <person name="Aroh O."/>
            <person name="Sun Y."/>
            <person name="Lan Y."/>
            <person name="Juniper S.K."/>
            <person name="Young C.R."/>
            <person name="Angers B."/>
            <person name="Qian P.Y."/>
        </authorList>
    </citation>
    <scope>NUCLEOTIDE SEQUENCE</scope>
    <source>
        <strain evidence="2">R07B-5</strain>
    </source>
</reference>
<dbReference type="EMBL" id="JAODUO010000137">
    <property type="protein sequence ID" value="KAK2188280.1"/>
    <property type="molecule type" value="Genomic_DNA"/>
</dbReference>
<organism evidence="2 3">
    <name type="scientific">Ridgeia piscesae</name>
    <name type="common">Tubeworm</name>
    <dbReference type="NCBI Taxonomy" id="27915"/>
    <lineage>
        <taxon>Eukaryota</taxon>
        <taxon>Metazoa</taxon>
        <taxon>Spiralia</taxon>
        <taxon>Lophotrochozoa</taxon>
        <taxon>Annelida</taxon>
        <taxon>Polychaeta</taxon>
        <taxon>Sedentaria</taxon>
        <taxon>Canalipalpata</taxon>
        <taxon>Sabellida</taxon>
        <taxon>Siboglinidae</taxon>
        <taxon>Ridgeia</taxon>
    </lineage>
</organism>
<feature type="domain" description="DUF1330" evidence="1">
    <location>
        <begin position="282"/>
        <end position="368"/>
    </location>
</feature>
<dbReference type="AlphaFoldDB" id="A0AAD9P5D4"/>
<proteinExistence type="predicted"/>
<protein>
    <recommendedName>
        <fullName evidence="1">DUF1330 domain-containing protein</fullName>
    </recommendedName>
</protein>
<gene>
    <name evidence="2" type="ORF">NP493_137g03034</name>
</gene>
<sequence>MAGINAYSRECPRWRREPKHDTSSDARKWANRYVREPRKGWSELDDFAPEWRIAPRPDLLGCVGRMHRIEDICPHIRERTLCNPLNVAGSVTGGSVYPPLPRHYTSERIPYDMHCVEAMPLEDWPENLRCRKAGGRPRTASCCCQEERSICPPPKTCTNVNRSQCQQHRGNCTSCKERVYVFVRFGKQYIQPMRNSLTTTLSVLKNYRGRIIGIGECIETVDGYFPEGNAATVLEFATLHDAHMWYNGCPEVRQHDWLHGVDIIVLPLRATAPTQSVWIQVSDISIRDPNCFYKEYMPGHAKLVNDRGGILVAATDEVQKLRGGWDMQFASVYQWQNKCDFYNYYNSEENQMLRKLKEQISVGSTVIFKLEEVLEDSDFKIYC</sequence>
<dbReference type="Gene3D" id="3.30.70.100">
    <property type="match status" value="1"/>
</dbReference>
<accession>A0AAD9P5D4</accession>
<dbReference type="Pfam" id="PF07045">
    <property type="entry name" value="DUF1330"/>
    <property type="match status" value="1"/>
</dbReference>
<evidence type="ECO:0000313" key="2">
    <source>
        <dbReference type="EMBL" id="KAK2188280.1"/>
    </source>
</evidence>
<dbReference type="SUPFAM" id="SSF54909">
    <property type="entry name" value="Dimeric alpha+beta barrel"/>
    <property type="match status" value="1"/>
</dbReference>
<evidence type="ECO:0000259" key="1">
    <source>
        <dbReference type="Pfam" id="PF07045"/>
    </source>
</evidence>